<evidence type="ECO:0000313" key="1">
    <source>
        <dbReference type="EMBL" id="EEF45642.1"/>
    </source>
</evidence>
<name>B9RSM5_RICCO</name>
<gene>
    <name evidence="1" type="ORF">RCOM_1727250</name>
</gene>
<dbReference type="Proteomes" id="UP000008311">
    <property type="component" value="Unassembled WGS sequence"/>
</dbReference>
<sequence>MVAKYVIDRLLHIPIRCRSQKQAETDEGGELPLTSLSDIFDAKLSPLEQP</sequence>
<proteinExistence type="predicted"/>
<dbReference type="InParanoid" id="B9RSM5"/>
<keyword evidence="2" id="KW-1185">Reference proteome</keyword>
<organism evidence="1 2">
    <name type="scientific">Ricinus communis</name>
    <name type="common">Castor bean</name>
    <dbReference type="NCBI Taxonomy" id="3988"/>
    <lineage>
        <taxon>Eukaryota</taxon>
        <taxon>Viridiplantae</taxon>
        <taxon>Streptophyta</taxon>
        <taxon>Embryophyta</taxon>
        <taxon>Tracheophyta</taxon>
        <taxon>Spermatophyta</taxon>
        <taxon>Magnoliopsida</taxon>
        <taxon>eudicotyledons</taxon>
        <taxon>Gunneridae</taxon>
        <taxon>Pentapetalae</taxon>
        <taxon>rosids</taxon>
        <taxon>fabids</taxon>
        <taxon>Malpighiales</taxon>
        <taxon>Euphorbiaceae</taxon>
        <taxon>Acalyphoideae</taxon>
        <taxon>Acalypheae</taxon>
        <taxon>Ricinus</taxon>
    </lineage>
</organism>
<dbReference type="EMBL" id="EQ973811">
    <property type="protein sequence ID" value="EEF45642.1"/>
    <property type="molecule type" value="Genomic_DNA"/>
</dbReference>
<accession>B9RSM5</accession>
<dbReference type="AlphaFoldDB" id="B9RSM5"/>
<protein>
    <submittedName>
        <fullName evidence="1">Uncharacterized protein</fullName>
    </submittedName>
</protein>
<reference evidence="2" key="1">
    <citation type="journal article" date="2010" name="Nat. Biotechnol.">
        <title>Draft genome sequence of the oilseed species Ricinus communis.</title>
        <authorList>
            <person name="Chan A.P."/>
            <person name="Crabtree J."/>
            <person name="Zhao Q."/>
            <person name="Lorenzi H."/>
            <person name="Orvis J."/>
            <person name="Puiu D."/>
            <person name="Melake-Berhan A."/>
            <person name="Jones K.M."/>
            <person name="Redman J."/>
            <person name="Chen G."/>
            <person name="Cahoon E.B."/>
            <person name="Gedil M."/>
            <person name="Stanke M."/>
            <person name="Haas B.J."/>
            <person name="Wortman J.R."/>
            <person name="Fraser-Liggett C.M."/>
            <person name="Ravel J."/>
            <person name="Rabinowicz P.D."/>
        </authorList>
    </citation>
    <scope>NUCLEOTIDE SEQUENCE [LARGE SCALE GENOMIC DNA]</scope>
    <source>
        <strain evidence="2">cv. Hale</strain>
    </source>
</reference>
<evidence type="ECO:0000313" key="2">
    <source>
        <dbReference type="Proteomes" id="UP000008311"/>
    </source>
</evidence>